<dbReference type="GeneID" id="57289801"/>
<dbReference type="AlphaFoldDB" id="A0A2I7LPU0"/>
<protein>
    <submittedName>
        <fullName evidence="2">Uncharacterized protein</fullName>
    </submittedName>
</protein>
<organism evidence="2 3">
    <name type="scientific">Phaeobacter inhibens</name>
    <dbReference type="NCBI Taxonomy" id="221822"/>
    <lineage>
        <taxon>Bacteria</taxon>
        <taxon>Pseudomonadati</taxon>
        <taxon>Pseudomonadota</taxon>
        <taxon>Alphaproteobacteria</taxon>
        <taxon>Rhodobacterales</taxon>
        <taxon>Roseobacteraceae</taxon>
        <taxon>Phaeobacter</taxon>
    </lineage>
</organism>
<evidence type="ECO:0000313" key="2">
    <source>
        <dbReference type="EMBL" id="AUR00487.1"/>
    </source>
</evidence>
<dbReference type="Proteomes" id="UP000236447">
    <property type="component" value="Chromosome"/>
</dbReference>
<sequence>MALLSTLIGTSATVTAVASGYIGLSTTVVALLVLYPLTAELATRLLQAIIDRRDAAEASPDLPYYDARTYFG</sequence>
<name>A0A2I7LPU0_9RHOB</name>
<evidence type="ECO:0000313" key="3">
    <source>
        <dbReference type="Proteomes" id="UP000236447"/>
    </source>
</evidence>
<keyword evidence="4" id="KW-1185">Reference proteome</keyword>
<dbReference type="EMBL" id="CP010705">
    <property type="protein sequence ID" value="AUQ93039.1"/>
    <property type="molecule type" value="Genomic_DNA"/>
</dbReference>
<reference evidence="2 3" key="1">
    <citation type="journal article" date="2017" name="Front. Microbiol.">
        <title>Phaeobacter piscinae sp. nov., a species of the Roseobacter group and potential aquaculture probiont.</title>
        <authorList>
            <person name="Sonnenschein E.C."/>
            <person name="Phippen C.B.W."/>
            <person name="Nielsen K.F."/>
            <person name="Mateiu R.V."/>
            <person name="Melchiorsen J."/>
            <person name="Gram L."/>
            <person name="Overmann J."/>
            <person name="Freese H.M."/>
        </authorList>
    </citation>
    <scope>NUCLEOTIDE SEQUENCE [LARGE SCALE GENOMIC DNA]</scope>
    <source>
        <strain evidence="2 3">P88</strain>
    </source>
</reference>
<proteinExistence type="predicted"/>
<accession>A0A2I7LPU0</accession>
<dbReference type="Proteomes" id="UP000236536">
    <property type="component" value="Chromosome"/>
</dbReference>
<gene>
    <name evidence="1" type="ORF">PhaeoP66_00211</name>
    <name evidence="2" type="ORF">PhaeoP88_03156</name>
</gene>
<dbReference type="RefSeq" id="WP_014875991.1">
    <property type="nucleotide sequence ID" value="NZ_BSKP01000001.1"/>
</dbReference>
<dbReference type="EMBL" id="CP010725">
    <property type="protein sequence ID" value="AUR00487.1"/>
    <property type="molecule type" value="Genomic_DNA"/>
</dbReference>
<reference evidence="3 4" key="2">
    <citation type="journal article" date="2017" name="Genome Biol. Evol.">
        <title>Trajectories and Drivers of Genome Evolution in Surface-Associated Marine Phaeobacter.</title>
        <authorList>
            <person name="Freese H.M."/>
            <person name="Sikorski J."/>
            <person name="Bunk B."/>
            <person name="Scheuner C."/>
            <person name="Meier-Kolthoff J.P."/>
            <person name="Sproer C."/>
            <person name="Gram L."/>
            <person name="Overmann J."/>
        </authorList>
    </citation>
    <scope>NUCLEOTIDE SEQUENCE [LARGE SCALE GENOMIC DNA]</scope>
    <source>
        <strain evidence="1 4">P66</strain>
        <strain evidence="2 3">P88</strain>
    </source>
</reference>
<evidence type="ECO:0000313" key="4">
    <source>
        <dbReference type="Proteomes" id="UP000236536"/>
    </source>
</evidence>
<evidence type="ECO:0000313" key="1">
    <source>
        <dbReference type="EMBL" id="AUQ93039.1"/>
    </source>
</evidence>
<reference evidence="1 4" key="3">
    <citation type="journal article" date="2017" name="Int. J. Syst. Evol. Microbiol.">
        <title>Adaptation of Surface-Associated Bacteria to the Open Ocean: A Genomically Distinct Subpopulation of Phaeobacter gallaeciensis Colonizes Pacific Mesozooplankton.</title>
        <authorList>
            <person name="Freese H.M."/>
            <person name="Methner A."/>
            <person name="Overmann J."/>
        </authorList>
    </citation>
    <scope>NUCLEOTIDE SEQUENCE [LARGE SCALE GENOMIC DNA]</scope>
    <source>
        <strain evidence="1 4">P66</strain>
    </source>
</reference>